<dbReference type="AlphaFoldDB" id="A0A8D9DB08"/>
<protein>
    <submittedName>
        <fullName evidence="2">Uncharacterized protein</fullName>
    </submittedName>
</protein>
<name>A0A8D9DB08_BRACM</name>
<feature type="region of interest" description="Disordered" evidence="1">
    <location>
        <begin position="68"/>
        <end position="89"/>
    </location>
</feature>
<evidence type="ECO:0000313" key="2">
    <source>
        <dbReference type="EMBL" id="CAG7870128.1"/>
    </source>
</evidence>
<dbReference type="EMBL" id="LS974622">
    <property type="protein sequence ID" value="CAG7870128.1"/>
    <property type="molecule type" value="Genomic_DNA"/>
</dbReference>
<dbReference type="Proteomes" id="UP000694005">
    <property type="component" value="Chromosome A06"/>
</dbReference>
<reference evidence="2 3" key="1">
    <citation type="submission" date="2021-07" db="EMBL/GenBank/DDBJ databases">
        <authorList>
            <consortium name="Genoscope - CEA"/>
            <person name="William W."/>
        </authorList>
    </citation>
    <scope>NUCLEOTIDE SEQUENCE [LARGE SCALE GENOMIC DNA]</scope>
</reference>
<organism evidence="2 3">
    <name type="scientific">Brassica campestris</name>
    <name type="common">Field mustard</name>
    <dbReference type="NCBI Taxonomy" id="3711"/>
    <lineage>
        <taxon>Eukaryota</taxon>
        <taxon>Viridiplantae</taxon>
        <taxon>Streptophyta</taxon>
        <taxon>Embryophyta</taxon>
        <taxon>Tracheophyta</taxon>
        <taxon>Spermatophyta</taxon>
        <taxon>Magnoliopsida</taxon>
        <taxon>eudicotyledons</taxon>
        <taxon>Gunneridae</taxon>
        <taxon>Pentapetalae</taxon>
        <taxon>rosids</taxon>
        <taxon>malvids</taxon>
        <taxon>Brassicales</taxon>
        <taxon>Brassicaceae</taxon>
        <taxon>Brassiceae</taxon>
        <taxon>Brassica</taxon>
    </lineage>
</organism>
<proteinExistence type="predicted"/>
<evidence type="ECO:0000256" key="1">
    <source>
        <dbReference type="SAM" id="MobiDB-lite"/>
    </source>
</evidence>
<accession>A0A8D9DB08</accession>
<dbReference type="Gramene" id="A06p23680.2_BraZ1">
    <property type="protein sequence ID" value="A06p23680.2_BraZ1.CDS"/>
    <property type="gene ID" value="A06g23680.2_BraZ1"/>
</dbReference>
<gene>
    <name evidence="2" type="ORF">BRAPAZ1V2_A06P23680.2</name>
</gene>
<evidence type="ECO:0000313" key="3">
    <source>
        <dbReference type="Proteomes" id="UP000694005"/>
    </source>
</evidence>
<sequence>MIGMLIGNVPVKCIIEDNSSHPVDSEYEDNSDVETDPKVENVLRLHSEKHNFNNLMFKRGLTMADVERMGGKGKSKKRETKAGKKAVAPETVSDPKFATLLYDKMKPEISRFHETIKNLNETVKVAIQEFASMESLV</sequence>